<sequence>MEVLIKWKGLPDFEATWEAASTIHHQFPDFHLVDKVEQIGVGEEGGFVRSGTVGPNTRPNVRVTSAWRGKVKM</sequence>
<dbReference type="SUPFAM" id="SSF54160">
    <property type="entry name" value="Chromo domain-like"/>
    <property type="match status" value="1"/>
</dbReference>
<evidence type="ECO:0000313" key="3">
    <source>
        <dbReference type="Proteomes" id="UP000663760"/>
    </source>
</evidence>
<dbReference type="InterPro" id="IPR023780">
    <property type="entry name" value="Chromo_domain"/>
</dbReference>
<dbReference type="OrthoDB" id="5554229at2759"/>
<evidence type="ECO:0000259" key="1">
    <source>
        <dbReference type="PROSITE" id="PS50013"/>
    </source>
</evidence>
<dbReference type="PROSITE" id="PS50013">
    <property type="entry name" value="CHROMO_2"/>
    <property type="match status" value="1"/>
</dbReference>
<feature type="domain" description="Chromo" evidence="1">
    <location>
        <begin position="1"/>
        <end position="23"/>
    </location>
</feature>
<keyword evidence="3" id="KW-1185">Reference proteome</keyword>
<dbReference type="Pfam" id="PF00385">
    <property type="entry name" value="Chromo"/>
    <property type="match status" value="1"/>
</dbReference>
<dbReference type="InterPro" id="IPR016197">
    <property type="entry name" value="Chromo-like_dom_sf"/>
</dbReference>
<proteinExistence type="predicted"/>
<accession>A0A7I8K530</accession>
<dbReference type="EMBL" id="LR746265">
    <property type="protein sequence ID" value="CAA7392317.1"/>
    <property type="molecule type" value="Genomic_DNA"/>
</dbReference>
<organism evidence="2 3">
    <name type="scientific">Spirodela intermedia</name>
    <name type="common">Intermediate duckweed</name>
    <dbReference type="NCBI Taxonomy" id="51605"/>
    <lineage>
        <taxon>Eukaryota</taxon>
        <taxon>Viridiplantae</taxon>
        <taxon>Streptophyta</taxon>
        <taxon>Embryophyta</taxon>
        <taxon>Tracheophyta</taxon>
        <taxon>Spermatophyta</taxon>
        <taxon>Magnoliopsida</taxon>
        <taxon>Liliopsida</taxon>
        <taxon>Araceae</taxon>
        <taxon>Lemnoideae</taxon>
        <taxon>Spirodela</taxon>
    </lineage>
</organism>
<protein>
    <recommendedName>
        <fullName evidence="1">Chromo domain-containing protein</fullName>
    </recommendedName>
</protein>
<dbReference type="AlphaFoldDB" id="A0A7I8K530"/>
<dbReference type="Proteomes" id="UP000663760">
    <property type="component" value="Chromosome 2"/>
</dbReference>
<dbReference type="Gene3D" id="2.40.50.40">
    <property type="match status" value="1"/>
</dbReference>
<name>A0A7I8K530_SPIIN</name>
<dbReference type="InterPro" id="IPR000953">
    <property type="entry name" value="Chromo/chromo_shadow_dom"/>
</dbReference>
<gene>
    <name evidence="2" type="ORF">SI8410_02003453</name>
</gene>
<evidence type="ECO:0000313" key="2">
    <source>
        <dbReference type="EMBL" id="CAA7392317.1"/>
    </source>
</evidence>
<reference evidence="2" key="1">
    <citation type="submission" date="2020-02" db="EMBL/GenBank/DDBJ databases">
        <authorList>
            <person name="Scholz U."/>
            <person name="Mascher M."/>
            <person name="Fiebig A."/>
        </authorList>
    </citation>
    <scope>NUCLEOTIDE SEQUENCE</scope>
</reference>